<feature type="compositionally biased region" description="Low complexity" evidence="1">
    <location>
        <begin position="200"/>
        <end position="215"/>
    </location>
</feature>
<feature type="region of interest" description="Disordered" evidence="1">
    <location>
        <begin position="177"/>
        <end position="218"/>
    </location>
</feature>
<protein>
    <submittedName>
        <fullName evidence="2">Uncharacterized protein</fullName>
    </submittedName>
</protein>
<feature type="compositionally biased region" description="Polar residues" evidence="1">
    <location>
        <begin position="177"/>
        <end position="199"/>
    </location>
</feature>
<evidence type="ECO:0000256" key="1">
    <source>
        <dbReference type="SAM" id="MobiDB-lite"/>
    </source>
</evidence>
<dbReference type="OrthoDB" id="3269405at2759"/>
<keyword evidence="3" id="KW-1185">Reference proteome</keyword>
<dbReference type="Proteomes" id="UP001148786">
    <property type="component" value="Unassembled WGS sequence"/>
</dbReference>
<accession>A0A9W8MTI8</accession>
<dbReference type="EMBL" id="JANKHO010001325">
    <property type="protein sequence ID" value="KAJ3502135.1"/>
    <property type="molecule type" value="Genomic_DNA"/>
</dbReference>
<sequence length="356" mass="39957">MAASALFSQDIMSSFTDFAPLPRQPQPRHLLQPHLLSARDTTDNHLNHWLSQQYHMQHHQPMGRINTSLASSTRQQEATVDEMGGSDYTFTTHPPNDDALGLGGLGLYMYPNQMPMQQNVASSPHHSRSAFSNNQWNQTSSYSSANEHTLTAQPYMMANFSHSQESINNTLSPYLVSTSPSTHMSPTCSDPSLSPLYSASSRLPTPTTPGSTSQSFKRSPTMTNEMLFVMDPAQQESSSGSDRPRYTHREQLNLFREALNLPMDGAGPFIPQMMYKPHTTSDRKRYVEDITLEAPLYFYSEHSTQCGILLKDALQSRTKKLRDRDMVVFEGRGPSVSIRLEVSPHHLFDTLSINNS</sequence>
<dbReference type="AlphaFoldDB" id="A0A9W8MTI8"/>
<organism evidence="2 3">
    <name type="scientific">Agrocybe chaxingu</name>
    <dbReference type="NCBI Taxonomy" id="84603"/>
    <lineage>
        <taxon>Eukaryota</taxon>
        <taxon>Fungi</taxon>
        <taxon>Dikarya</taxon>
        <taxon>Basidiomycota</taxon>
        <taxon>Agaricomycotina</taxon>
        <taxon>Agaricomycetes</taxon>
        <taxon>Agaricomycetidae</taxon>
        <taxon>Agaricales</taxon>
        <taxon>Agaricineae</taxon>
        <taxon>Strophariaceae</taxon>
        <taxon>Agrocybe</taxon>
    </lineage>
</organism>
<proteinExistence type="predicted"/>
<reference evidence="2" key="1">
    <citation type="submission" date="2022-07" db="EMBL/GenBank/DDBJ databases">
        <title>Genome Sequence of Agrocybe chaxingu.</title>
        <authorList>
            <person name="Buettner E."/>
        </authorList>
    </citation>
    <scope>NUCLEOTIDE SEQUENCE</scope>
    <source>
        <strain evidence="2">MP-N11</strain>
    </source>
</reference>
<evidence type="ECO:0000313" key="3">
    <source>
        <dbReference type="Proteomes" id="UP001148786"/>
    </source>
</evidence>
<feature type="region of interest" description="Disordered" evidence="1">
    <location>
        <begin position="118"/>
        <end position="140"/>
    </location>
</feature>
<gene>
    <name evidence="2" type="ORF">NLJ89_g9023</name>
</gene>
<evidence type="ECO:0000313" key="2">
    <source>
        <dbReference type="EMBL" id="KAJ3502135.1"/>
    </source>
</evidence>
<name>A0A9W8MTI8_9AGAR</name>
<comment type="caution">
    <text evidence="2">The sequence shown here is derived from an EMBL/GenBank/DDBJ whole genome shotgun (WGS) entry which is preliminary data.</text>
</comment>